<evidence type="ECO:0000256" key="3">
    <source>
        <dbReference type="ARBA" id="ARBA00014376"/>
    </source>
</evidence>
<dbReference type="InterPro" id="IPR019776">
    <property type="entry name" value="Flagellar_basal_body_rod_CS"/>
</dbReference>
<comment type="similarity">
    <text evidence="2 6">Belongs to the flagella basal body rod proteins family.</text>
</comment>
<comment type="function">
    <text evidence="5 6">Structural component of flagellum, the bacterial motility apparatus. Part of the rod structure of flagellar basal body.</text>
</comment>
<dbReference type="PANTHER" id="PTHR30435:SF12">
    <property type="entry name" value="FLAGELLAR BASAL BODY ROD PROTEIN FLGB"/>
    <property type="match status" value="1"/>
</dbReference>
<evidence type="ECO:0000256" key="2">
    <source>
        <dbReference type="ARBA" id="ARBA00009677"/>
    </source>
</evidence>
<dbReference type="Proteomes" id="UP000190625">
    <property type="component" value="Unassembled WGS sequence"/>
</dbReference>
<dbReference type="NCBIfam" id="TIGR01396">
    <property type="entry name" value="FlgB"/>
    <property type="match status" value="1"/>
</dbReference>
<dbReference type="STRING" id="142842.SAMN02745118_01407"/>
<keyword evidence="8" id="KW-0966">Cell projection</keyword>
<dbReference type="GO" id="GO:0071978">
    <property type="term" value="P:bacterial-type flagellum-dependent swarming motility"/>
    <property type="evidence" value="ECO:0007669"/>
    <property type="project" value="TreeGrafter"/>
</dbReference>
<dbReference type="RefSeq" id="WP_078809884.1">
    <property type="nucleotide sequence ID" value="NZ_FUWM01000010.1"/>
</dbReference>
<evidence type="ECO:0000256" key="1">
    <source>
        <dbReference type="ARBA" id="ARBA00004117"/>
    </source>
</evidence>
<dbReference type="AlphaFoldDB" id="A0A1T4MAC7"/>
<gene>
    <name evidence="8" type="ORF">SAMN02745118_01407</name>
</gene>
<evidence type="ECO:0000256" key="4">
    <source>
        <dbReference type="ARBA" id="ARBA00023143"/>
    </source>
</evidence>
<evidence type="ECO:0000256" key="6">
    <source>
        <dbReference type="PIRNR" id="PIRNR002889"/>
    </source>
</evidence>
<dbReference type="PROSITE" id="PS00588">
    <property type="entry name" value="FLAGELLA_BB_ROD"/>
    <property type="match status" value="1"/>
</dbReference>
<protein>
    <recommendedName>
        <fullName evidence="3 6">Flagellar basal body rod protein FlgB</fullName>
    </recommendedName>
</protein>
<reference evidence="9" key="1">
    <citation type="submission" date="2017-02" db="EMBL/GenBank/DDBJ databases">
        <authorList>
            <person name="Varghese N."/>
            <person name="Submissions S."/>
        </authorList>
    </citation>
    <scope>NUCLEOTIDE SEQUENCE [LARGE SCALE GENOMIC DNA]</scope>
    <source>
        <strain evidence="9">ATCC BAA-73</strain>
    </source>
</reference>
<keyword evidence="9" id="KW-1185">Reference proteome</keyword>
<comment type="subcellular location">
    <subcellularLocation>
        <location evidence="1 6">Bacterial flagellum basal body</location>
    </subcellularLocation>
</comment>
<comment type="subunit">
    <text evidence="6">The basal body constitutes a major portion of the flagellar organelle and consists of a number of rings mounted on a central rod.</text>
</comment>
<dbReference type="InterPro" id="IPR001444">
    <property type="entry name" value="Flag_bb_rod_N"/>
</dbReference>
<proteinExistence type="inferred from homology"/>
<keyword evidence="8" id="KW-0282">Flagellum</keyword>
<accession>A0A1T4MAC7</accession>
<keyword evidence="4 6" id="KW-0975">Bacterial flagellum</keyword>
<dbReference type="PIRSF" id="PIRSF002889">
    <property type="entry name" value="Rod_FlgB"/>
    <property type="match status" value="1"/>
</dbReference>
<name>A0A1T4MAC7_9FIRM</name>
<evidence type="ECO:0000259" key="7">
    <source>
        <dbReference type="Pfam" id="PF00460"/>
    </source>
</evidence>
<evidence type="ECO:0000256" key="5">
    <source>
        <dbReference type="ARBA" id="ARBA00024934"/>
    </source>
</evidence>
<organism evidence="8 9">
    <name type="scientific">Selenihalanaerobacter shriftii</name>
    <dbReference type="NCBI Taxonomy" id="142842"/>
    <lineage>
        <taxon>Bacteria</taxon>
        <taxon>Bacillati</taxon>
        <taxon>Bacillota</taxon>
        <taxon>Clostridia</taxon>
        <taxon>Halanaerobiales</taxon>
        <taxon>Halobacteroidaceae</taxon>
        <taxon>Selenihalanaerobacter</taxon>
    </lineage>
</organism>
<dbReference type="Pfam" id="PF00460">
    <property type="entry name" value="Flg_bb_rod"/>
    <property type="match status" value="1"/>
</dbReference>
<dbReference type="GO" id="GO:0030694">
    <property type="term" value="C:bacterial-type flagellum basal body, rod"/>
    <property type="evidence" value="ECO:0007669"/>
    <property type="project" value="InterPro"/>
</dbReference>
<dbReference type="OrthoDB" id="9792068at2"/>
<dbReference type="EMBL" id="FUWM01000010">
    <property type="protein sequence ID" value="SJZ64000.1"/>
    <property type="molecule type" value="Genomic_DNA"/>
</dbReference>
<dbReference type="PANTHER" id="PTHR30435">
    <property type="entry name" value="FLAGELLAR PROTEIN"/>
    <property type="match status" value="1"/>
</dbReference>
<dbReference type="InterPro" id="IPR006300">
    <property type="entry name" value="FlgB"/>
</dbReference>
<keyword evidence="8" id="KW-0969">Cilium</keyword>
<sequence>MAFLGDQTTSILSSALDGLSLRKQAISNNIANVDTPNYKRKDVNFESQLQQARYNYKRQSINLSRTDNEHFSINGKHQAFAPKIRSDNNTSMRNDKNNVDIDYEMTALAKNTLKYQSVTKLLSTKFKKVGNVINRIK</sequence>
<feature type="domain" description="Flagellar basal body rod protein N-terminal" evidence="7">
    <location>
        <begin position="13"/>
        <end position="39"/>
    </location>
</feature>
<evidence type="ECO:0000313" key="8">
    <source>
        <dbReference type="EMBL" id="SJZ64000.1"/>
    </source>
</evidence>
<evidence type="ECO:0000313" key="9">
    <source>
        <dbReference type="Proteomes" id="UP000190625"/>
    </source>
</evidence>